<keyword evidence="3" id="KW-1185">Reference proteome</keyword>
<feature type="transmembrane region" description="Helical" evidence="1">
    <location>
        <begin position="203"/>
        <end position="223"/>
    </location>
</feature>
<feature type="transmembrane region" description="Helical" evidence="1">
    <location>
        <begin position="120"/>
        <end position="142"/>
    </location>
</feature>
<feature type="transmembrane region" description="Helical" evidence="1">
    <location>
        <begin position="6"/>
        <end position="27"/>
    </location>
</feature>
<reference evidence="2 3" key="1">
    <citation type="submission" date="2018-07" db="EMBL/GenBank/DDBJ databases">
        <title>Genomic Encyclopedia of Type Strains, Phase IV (KMG-IV): sequencing the most valuable type-strain genomes for metagenomic binning, comparative biology and taxonomic classification.</title>
        <authorList>
            <person name="Goeker M."/>
        </authorList>
    </citation>
    <scope>NUCLEOTIDE SEQUENCE [LARGE SCALE GENOMIC DNA]</scope>
    <source>
        <strain evidence="2 3">DSM 25281</strain>
    </source>
</reference>
<dbReference type="Pfam" id="PF10086">
    <property type="entry name" value="YhfC"/>
    <property type="match status" value="1"/>
</dbReference>
<sequence length="269" mass="29987">MVSTATIISMFVPILFSFALFITMIITAKKKMGIEVKPLILGAVGFIVFSQVLEKVLHVIVINMFPNYADHPVWFGLYGGFAAGIFEEMGRFILFVWLLKKFRDYKSGISFGIGWGGIEAILLTLMIVVPNIIFAFMLNAGVLDSTIGKDLPAETLKTLKDGLLNNGVSFYLLACVERFAAVFMQLAFSLLVLLGVKKKKFSYVVYAIIIHAAVDFPLVFVQTGHFKNLWAVETYVAILGLLGIYFMKKIRKQFDDDSQVTIDHSASVK</sequence>
<dbReference type="Proteomes" id="UP000255326">
    <property type="component" value="Unassembled WGS sequence"/>
</dbReference>
<organism evidence="2 3">
    <name type="scientific">Falsibacillus pallidus</name>
    <dbReference type="NCBI Taxonomy" id="493781"/>
    <lineage>
        <taxon>Bacteria</taxon>
        <taxon>Bacillati</taxon>
        <taxon>Bacillota</taxon>
        <taxon>Bacilli</taxon>
        <taxon>Bacillales</taxon>
        <taxon>Bacillaceae</taxon>
        <taxon>Falsibacillus</taxon>
    </lineage>
</organism>
<dbReference type="OrthoDB" id="9807167at2"/>
<dbReference type="PIRSF" id="PIRSF033101">
    <property type="entry name" value="UCP033101"/>
    <property type="match status" value="1"/>
</dbReference>
<keyword evidence="1" id="KW-0472">Membrane</keyword>
<dbReference type="InterPro" id="IPR011397">
    <property type="entry name" value="YhfC"/>
</dbReference>
<evidence type="ECO:0000256" key="1">
    <source>
        <dbReference type="SAM" id="Phobius"/>
    </source>
</evidence>
<keyword evidence="1" id="KW-1133">Transmembrane helix</keyword>
<comment type="caution">
    <text evidence="2">The sequence shown here is derived from an EMBL/GenBank/DDBJ whole genome shotgun (WGS) entry which is preliminary data.</text>
</comment>
<feature type="transmembrane region" description="Helical" evidence="1">
    <location>
        <begin position="39"/>
        <end position="65"/>
    </location>
</feature>
<dbReference type="RefSeq" id="WP_114745655.1">
    <property type="nucleotide sequence ID" value="NZ_QQAY01000005.1"/>
</dbReference>
<feature type="transmembrane region" description="Helical" evidence="1">
    <location>
        <begin position="77"/>
        <end position="99"/>
    </location>
</feature>
<gene>
    <name evidence="2" type="ORF">DFR59_105107</name>
</gene>
<feature type="transmembrane region" description="Helical" evidence="1">
    <location>
        <begin position="229"/>
        <end position="247"/>
    </location>
</feature>
<name>A0A370GF06_9BACI</name>
<keyword evidence="1" id="KW-0812">Transmembrane</keyword>
<protein>
    <submittedName>
        <fullName evidence="2">Putative membrane protein YhfC</fullName>
    </submittedName>
</protein>
<dbReference type="EMBL" id="QQAY01000005">
    <property type="protein sequence ID" value="RDI42267.1"/>
    <property type="molecule type" value="Genomic_DNA"/>
</dbReference>
<accession>A0A370GF06</accession>
<evidence type="ECO:0000313" key="2">
    <source>
        <dbReference type="EMBL" id="RDI42267.1"/>
    </source>
</evidence>
<feature type="transmembrane region" description="Helical" evidence="1">
    <location>
        <begin position="170"/>
        <end position="196"/>
    </location>
</feature>
<evidence type="ECO:0000313" key="3">
    <source>
        <dbReference type="Proteomes" id="UP000255326"/>
    </source>
</evidence>
<proteinExistence type="predicted"/>
<dbReference type="AlphaFoldDB" id="A0A370GF06"/>